<dbReference type="EMBL" id="CACSLK010027752">
    <property type="protein sequence ID" value="CAA0828761.1"/>
    <property type="molecule type" value="Genomic_DNA"/>
</dbReference>
<proteinExistence type="predicted"/>
<evidence type="ECO:0000259" key="2">
    <source>
        <dbReference type="Pfam" id="PF13952"/>
    </source>
</evidence>
<evidence type="ECO:0000313" key="4">
    <source>
        <dbReference type="EMBL" id="CAA0828761.1"/>
    </source>
</evidence>
<feature type="region of interest" description="Disordered" evidence="1">
    <location>
        <begin position="449"/>
        <end position="483"/>
    </location>
</feature>
<dbReference type="Proteomes" id="UP001153555">
    <property type="component" value="Unassembled WGS sequence"/>
</dbReference>
<reference evidence="4" key="1">
    <citation type="submission" date="2019-12" db="EMBL/GenBank/DDBJ databases">
        <authorList>
            <person name="Scholes J."/>
        </authorList>
    </citation>
    <scope>NUCLEOTIDE SEQUENCE</scope>
</reference>
<organism evidence="4 5">
    <name type="scientific">Striga hermonthica</name>
    <name type="common">Purple witchweed</name>
    <name type="synonym">Buchnera hermonthica</name>
    <dbReference type="NCBI Taxonomy" id="68872"/>
    <lineage>
        <taxon>Eukaryota</taxon>
        <taxon>Viridiplantae</taxon>
        <taxon>Streptophyta</taxon>
        <taxon>Embryophyta</taxon>
        <taxon>Tracheophyta</taxon>
        <taxon>Spermatophyta</taxon>
        <taxon>Magnoliopsida</taxon>
        <taxon>eudicotyledons</taxon>
        <taxon>Gunneridae</taxon>
        <taxon>Pentapetalae</taxon>
        <taxon>asterids</taxon>
        <taxon>lamiids</taxon>
        <taxon>Lamiales</taxon>
        <taxon>Orobanchaceae</taxon>
        <taxon>Buchnereae</taxon>
        <taxon>Striga</taxon>
    </lineage>
</organism>
<evidence type="ECO:0000256" key="1">
    <source>
        <dbReference type="SAM" id="MobiDB-lite"/>
    </source>
</evidence>
<dbReference type="Pfam" id="PF13963">
    <property type="entry name" value="Transpos_assoc"/>
    <property type="match status" value="1"/>
</dbReference>
<feature type="compositionally biased region" description="Acidic residues" evidence="1">
    <location>
        <begin position="449"/>
        <end position="473"/>
    </location>
</feature>
<dbReference type="InterPro" id="IPR025312">
    <property type="entry name" value="DUF4216"/>
</dbReference>
<evidence type="ECO:0008006" key="6">
    <source>
        <dbReference type="Google" id="ProtNLM"/>
    </source>
</evidence>
<evidence type="ECO:0000313" key="5">
    <source>
        <dbReference type="Proteomes" id="UP001153555"/>
    </source>
</evidence>
<dbReference type="PANTHER" id="PTHR48258">
    <property type="entry name" value="DUF4218 DOMAIN-CONTAINING PROTEIN-RELATED"/>
    <property type="match status" value="1"/>
</dbReference>
<comment type="caution">
    <text evidence="4">The sequence shown here is derived from an EMBL/GenBank/DDBJ whole genome shotgun (WGS) entry which is preliminary data.</text>
</comment>
<feature type="domain" description="Transposase-associated" evidence="3">
    <location>
        <begin position="5"/>
        <end position="82"/>
    </location>
</feature>
<dbReference type="AlphaFoldDB" id="A0A9N7NHB0"/>
<feature type="compositionally biased region" description="Polar residues" evidence="1">
    <location>
        <begin position="474"/>
        <end position="483"/>
    </location>
</feature>
<evidence type="ECO:0000259" key="3">
    <source>
        <dbReference type="Pfam" id="PF13963"/>
    </source>
</evidence>
<dbReference type="InterPro" id="IPR029480">
    <property type="entry name" value="Transpos_assoc"/>
</dbReference>
<dbReference type="OrthoDB" id="912978at2759"/>
<dbReference type="PANTHER" id="PTHR48258:SF3">
    <property type="entry name" value="FK506-BINDING PROTEIN 4-LIKE ISOFORM X1"/>
    <property type="match status" value="1"/>
</dbReference>
<gene>
    <name evidence="4" type="ORF">SHERM_24456</name>
</gene>
<feature type="domain" description="DUF4216" evidence="2">
    <location>
        <begin position="301"/>
        <end position="376"/>
    </location>
</feature>
<accession>A0A9N7NHB0</accession>
<protein>
    <recommendedName>
        <fullName evidence="6">Transposase-associated domain-containing protein</fullName>
    </recommendedName>
</protein>
<name>A0A9N7NHB0_STRHE</name>
<dbReference type="Pfam" id="PF13952">
    <property type="entry name" value="DUF4216"/>
    <property type="match status" value="1"/>
</dbReference>
<sequence length="483" mass="55647">MSSDRSWMFNQRDGSGFLSDGFIKGVNEFLDFAFSRPGNRKRVRCPCARCRNTEFRDREDIKYHIYNYGFVSGYDHWDAHGEPFIRANSATKVREKSAEHHATKAMVIDTIGPEMHHEYYDYHNDVEPEVPNPKAKEFFTLQEEADKPLWPGCTKQRRPIGSQTANYKFLTSEELKAATLYVLLNCQEISPFVTKFDNFIRTEQPHVSEGELDKLRDNYFPRWLLKYVSDDKNDVDNRVRDMALGPSRRVRTYNGYFVNGYKFHTHSNGVNKATQNSGVCVLGSCYNEFEVDYYGILTEILELEYIGSNNRVTLFKCDWFDNEKGIKVHPRFNLVEINHKKKMLSTNVYVLAQQAQQVYYTSFPSTAKHRQDFWAVVKTKARHLIDVRGVSNDHEECIMSGDHAFQEEPSVNNISYVPITPELDDADLVDRGNVYAEVDAAEMEIGIEEDCISESGESSEEVDNAMLAEDPESDSSSTRSENQ</sequence>
<keyword evidence="5" id="KW-1185">Reference proteome</keyword>